<keyword evidence="1 8" id="KW-0150">Chloroplast</keyword>
<dbReference type="PRINTS" id="PR00152">
    <property type="entry name" value="RUBISCOSMALL"/>
</dbReference>
<comment type="subunit">
    <text evidence="8 9">Heterohexadecamer of 8 large and 8 small subunits.</text>
</comment>
<evidence type="ECO:0000259" key="10">
    <source>
        <dbReference type="SMART" id="SM00961"/>
    </source>
</evidence>
<dbReference type="Proteomes" id="UP000525078">
    <property type="component" value="Unassembled WGS sequence"/>
</dbReference>
<accession>A0A7J6EDP9</accession>
<evidence type="ECO:0000256" key="5">
    <source>
        <dbReference type="ARBA" id="ARBA00022946"/>
    </source>
</evidence>
<dbReference type="PANTHER" id="PTHR31262:SF10">
    <property type="entry name" value="RIBULOSE BISPHOSPHATE CARBOXYLASE SMALL SUBUNIT 1A, CHLOROPLASTIC-RELATED"/>
    <property type="match status" value="1"/>
</dbReference>
<dbReference type="Pfam" id="PF00101">
    <property type="entry name" value="RuBisCO_small"/>
    <property type="match status" value="1"/>
</dbReference>
<evidence type="ECO:0000256" key="3">
    <source>
        <dbReference type="ARBA" id="ARBA00022567"/>
    </source>
</evidence>
<comment type="subcellular location">
    <subcellularLocation>
        <location evidence="8">Plastid</location>
        <location evidence="8">Chloroplast</location>
    </subcellularLocation>
</comment>
<evidence type="ECO:0000256" key="7">
    <source>
        <dbReference type="ARBA" id="ARBA00023300"/>
    </source>
</evidence>
<keyword evidence="6 8" id="KW-0601">Photorespiration</keyword>
<evidence type="ECO:0000313" key="14">
    <source>
        <dbReference type="Proteomes" id="UP000583929"/>
    </source>
</evidence>
<comment type="miscellaneous">
    <text evidence="8">The basic functional RuBisCO is composed of a large chain homodimer in a 'head-to-tail' conformation. In form I RuBisCO this homodimer is arranged in a barrel-like tetramer with the small subunits forming a tetrameric 'cap' on each end of the 'barrel'.</text>
</comment>
<evidence type="ECO:0000313" key="12">
    <source>
        <dbReference type="EMBL" id="KAF4400250.1"/>
    </source>
</evidence>
<comment type="function">
    <text evidence="8 9">RuBisCO catalyzes two reactions: the carboxylation of D-ribulose 1,5-bisphosphate, the primary event in carbon dioxide fixation, as well as the oxidative fragmentation of the pentose substrate. Both reactions occur simultaneously and in competition at the same active site. Although the small subunit is not catalytic it is essential for maximal activity.</text>
</comment>
<dbReference type="InterPro" id="IPR000894">
    <property type="entry name" value="RuBisCO_ssu_dom"/>
</dbReference>
<evidence type="ECO:0000256" key="4">
    <source>
        <dbReference type="ARBA" id="ARBA00022640"/>
    </source>
</evidence>
<dbReference type="FunFam" id="3.30.190.10:FF:000001">
    <property type="entry name" value="Ribulose bisphosphate carboxylase small chain, chloroplastic"/>
    <property type="match status" value="1"/>
</dbReference>
<dbReference type="SUPFAM" id="SSF55239">
    <property type="entry name" value="RuBisCO, small subunit"/>
    <property type="match status" value="1"/>
</dbReference>
<name>A0A7J6EDP9_CANSA</name>
<dbReference type="PANTHER" id="PTHR31262">
    <property type="entry name" value="RIBULOSE BISPHOSPHATE CARBOXYLASE SMALL CHAIN 1, CHLOROPLASTIC"/>
    <property type="match status" value="1"/>
</dbReference>
<dbReference type="HAMAP" id="MF_00859">
    <property type="entry name" value="RuBisCO_S_bact"/>
    <property type="match status" value="1"/>
</dbReference>
<reference evidence="13 14" key="1">
    <citation type="journal article" date="2020" name="bioRxiv">
        <title>Sequence and annotation of 42 cannabis genomes reveals extensive copy number variation in cannabinoid synthesis and pathogen resistance genes.</title>
        <authorList>
            <person name="Mckernan K.J."/>
            <person name="Helbert Y."/>
            <person name="Kane L.T."/>
            <person name="Ebling H."/>
            <person name="Zhang L."/>
            <person name="Liu B."/>
            <person name="Eaton Z."/>
            <person name="Mclaughlin S."/>
            <person name="Kingan S."/>
            <person name="Baybayan P."/>
            <person name="Concepcion G."/>
            <person name="Jordan M."/>
            <person name="Riva A."/>
            <person name="Barbazuk W."/>
            <person name="Harkins T."/>
        </authorList>
    </citation>
    <scope>NUCLEOTIDE SEQUENCE [LARGE SCALE GENOMIC DNA]</scope>
    <source>
        <strain evidence="13 14">cv. Jamaican Lion 4</strain>
        <strain evidence="12">Father</strain>
        <strain evidence="11">Mother</strain>
        <tissue evidence="11">Leaf</tissue>
    </source>
</reference>
<dbReference type="Proteomes" id="UP000583929">
    <property type="component" value="Unassembled WGS sequence"/>
</dbReference>
<evidence type="ECO:0000313" key="13">
    <source>
        <dbReference type="Proteomes" id="UP000525078"/>
    </source>
</evidence>
<dbReference type="InterPro" id="IPR036385">
    <property type="entry name" value="RuBisCO_ssu_sf"/>
</dbReference>
<dbReference type="GO" id="GO:0016984">
    <property type="term" value="F:ribulose-bisphosphate carboxylase activity"/>
    <property type="evidence" value="ECO:0007669"/>
    <property type="project" value="UniProtKB-UniRule"/>
</dbReference>
<keyword evidence="2 8" id="KW-0602">Photosynthesis</keyword>
<evidence type="ECO:0000256" key="9">
    <source>
        <dbReference type="RuleBase" id="RU003627"/>
    </source>
</evidence>
<evidence type="ECO:0000256" key="1">
    <source>
        <dbReference type="ARBA" id="ARBA00022528"/>
    </source>
</evidence>
<keyword evidence="3 8" id="KW-0113">Calvin cycle</keyword>
<dbReference type="SMART" id="SM00961">
    <property type="entry name" value="RuBisCO_small"/>
    <property type="match status" value="1"/>
</dbReference>
<dbReference type="InterPro" id="IPR024680">
    <property type="entry name" value="RuBisCO_ssu_N"/>
</dbReference>
<evidence type="ECO:0000256" key="6">
    <source>
        <dbReference type="ARBA" id="ARBA00023238"/>
    </source>
</evidence>
<proteinExistence type="inferred from homology"/>
<sequence length="182" mass="20466">MASSIVSSAATVASVGRSTPVQASMVAPFSGLKSSAAFPVTQKSNNDITTLASNGGRVQCMKVWPPRNLKKFETLSYLPPLTTEQLLKEIEYLLKNNWIPCLEFEVGEAFVYREHNRSPGYYDGRYWTMWKLPMYGCTDATQVLKEVEEASKEYPDAHVRIIGFDNVRQVQCISFIAYKPPQ</sequence>
<dbReference type="Pfam" id="PF12338">
    <property type="entry name" value="RbcS"/>
    <property type="match status" value="1"/>
</dbReference>
<dbReference type="GO" id="GO:0019253">
    <property type="term" value="P:reductive pentose-phosphate cycle"/>
    <property type="evidence" value="ECO:0007669"/>
    <property type="project" value="UniProtKB-UniRule"/>
</dbReference>
<feature type="domain" description="Ribulose bisphosphate carboxylase small subunit" evidence="10">
    <location>
        <begin position="71"/>
        <end position="180"/>
    </location>
</feature>
<dbReference type="EMBL" id="JAATIP010000252">
    <property type="protein sequence ID" value="KAF4356512.1"/>
    <property type="molecule type" value="Genomic_DNA"/>
</dbReference>
<evidence type="ECO:0000256" key="8">
    <source>
        <dbReference type="HAMAP-Rule" id="MF_00860"/>
    </source>
</evidence>
<dbReference type="EMBL" id="JAATIQ010000019">
    <property type="protein sequence ID" value="KAF4400250.1"/>
    <property type="molecule type" value="Genomic_DNA"/>
</dbReference>
<comment type="caution">
    <text evidence="11">The sequence shown here is derived from an EMBL/GenBank/DDBJ whole genome shotgun (WGS) entry which is preliminary data.</text>
</comment>
<evidence type="ECO:0000256" key="2">
    <source>
        <dbReference type="ARBA" id="ARBA00022531"/>
    </source>
</evidence>
<protein>
    <recommendedName>
        <fullName evidence="8">Ribulose bisphosphate carboxylase small subunit, chloroplastic</fullName>
        <shortName evidence="8">RuBisCO small subunit</shortName>
    </recommendedName>
</protein>
<keyword evidence="7 8" id="KW-0120">Carbon dioxide fixation</keyword>
<dbReference type="GO" id="GO:0009853">
    <property type="term" value="P:photorespiration"/>
    <property type="evidence" value="ECO:0007669"/>
    <property type="project" value="UniProtKB-UniRule"/>
</dbReference>
<dbReference type="GO" id="GO:0009507">
    <property type="term" value="C:chloroplast"/>
    <property type="evidence" value="ECO:0007669"/>
    <property type="project" value="UniProtKB-SubCell"/>
</dbReference>
<dbReference type="AlphaFoldDB" id="A0A7J6EDP9"/>
<dbReference type="InterPro" id="IPR024681">
    <property type="entry name" value="RuBisCO_ssu"/>
</dbReference>
<gene>
    <name evidence="8" type="primary">RBCS</name>
    <name evidence="11" type="ORF">F8388_026984</name>
    <name evidence="12" type="ORF">G4B88_019459</name>
</gene>
<evidence type="ECO:0000313" key="11">
    <source>
        <dbReference type="EMBL" id="KAF4356512.1"/>
    </source>
</evidence>
<organism evidence="11 13">
    <name type="scientific">Cannabis sativa</name>
    <name type="common">Hemp</name>
    <name type="synonym">Marijuana</name>
    <dbReference type="NCBI Taxonomy" id="3483"/>
    <lineage>
        <taxon>Eukaryota</taxon>
        <taxon>Viridiplantae</taxon>
        <taxon>Streptophyta</taxon>
        <taxon>Embryophyta</taxon>
        <taxon>Tracheophyta</taxon>
        <taxon>Spermatophyta</taxon>
        <taxon>Magnoliopsida</taxon>
        <taxon>eudicotyledons</taxon>
        <taxon>Gunneridae</taxon>
        <taxon>Pentapetalae</taxon>
        <taxon>rosids</taxon>
        <taxon>fabids</taxon>
        <taxon>Rosales</taxon>
        <taxon>Cannabaceae</taxon>
        <taxon>Cannabis</taxon>
    </lineage>
</organism>
<comment type="similarity">
    <text evidence="8 9">Belongs to the RuBisCO small chain family.</text>
</comment>
<dbReference type="Gene3D" id="3.30.190.10">
    <property type="entry name" value="Ribulose bisphosphate carboxylase, small subunit"/>
    <property type="match status" value="1"/>
</dbReference>
<keyword evidence="5" id="KW-0809">Transit peptide</keyword>
<dbReference type="CDD" id="cd03527">
    <property type="entry name" value="RuBisCO_small"/>
    <property type="match status" value="1"/>
</dbReference>
<keyword evidence="4 8" id="KW-0934">Plastid</keyword>
<keyword evidence="14" id="KW-1185">Reference proteome</keyword>